<organism evidence="5 8">
    <name type="scientific">Halopseudomonas bauzanensis</name>
    <dbReference type="NCBI Taxonomy" id="653930"/>
    <lineage>
        <taxon>Bacteria</taxon>
        <taxon>Pseudomonadati</taxon>
        <taxon>Pseudomonadota</taxon>
        <taxon>Gammaproteobacteria</taxon>
        <taxon>Pseudomonadales</taxon>
        <taxon>Pseudomonadaceae</taxon>
        <taxon>Halopseudomonas</taxon>
    </lineage>
</organism>
<name>A0A1H9NK06_9GAMM</name>
<gene>
    <name evidence="6" type="ORF">SAMN04487855_1321</name>
    <name evidence="5" type="ORF">SAMN05216589_0303</name>
</gene>
<evidence type="ECO:0000313" key="7">
    <source>
        <dbReference type="Proteomes" id="UP000186599"/>
    </source>
</evidence>
<proteinExistence type="predicted"/>
<keyword evidence="2" id="KW-0186">Copper</keyword>
<dbReference type="OrthoDB" id="9816061at2"/>
<dbReference type="Gene3D" id="2.60.40.420">
    <property type="entry name" value="Cupredoxins - blue copper proteins"/>
    <property type="match status" value="1"/>
</dbReference>
<dbReference type="EMBL" id="FOGN01000001">
    <property type="protein sequence ID" value="SER35723.1"/>
    <property type="molecule type" value="Genomic_DNA"/>
</dbReference>
<evidence type="ECO:0000256" key="2">
    <source>
        <dbReference type="ARBA" id="ARBA00023008"/>
    </source>
</evidence>
<dbReference type="RefSeq" id="WP_074777415.1">
    <property type="nucleotide sequence ID" value="NZ_FOGN01000001.1"/>
</dbReference>
<keyword evidence="7" id="KW-1185">Reference proteome</keyword>
<dbReference type="EMBL" id="FOUA01000001">
    <property type="protein sequence ID" value="SFL80782.1"/>
    <property type="molecule type" value="Genomic_DNA"/>
</dbReference>
<dbReference type="Proteomes" id="UP000186599">
    <property type="component" value="Unassembled WGS sequence"/>
</dbReference>
<evidence type="ECO:0000256" key="1">
    <source>
        <dbReference type="ARBA" id="ARBA00022723"/>
    </source>
</evidence>
<dbReference type="STRING" id="653930.SAMN05216589_0303"/>
<dbReference type="InterPro" id="IPR000923">
    <property type="entry name" value="BlueCu_1"/>
</dbReference>
<evidence type="ECO:0000313" key="8">
    <source>
        <dbReference type="Proteomes" id="UP000186904"/>
    </source>
</evidence>
<dbReference type="PANTHER" id="PTHR38439">
    <property type="entry name" value="AURACYANIN-B"/>
    <property type="match status" value="1"/>
</dbReference>
<dbReference type="GO" id="GO:0009055">
    <property type="term" value="F:electron transfer activity"/>
    <property type="evidence" value="ECO:0007669"/>
    <property type="project" value="InterPro"/>
</dbReference>
<dbReference type="PANTHER" id="PTHR38439:SF3">
    <property type="entry name" value="COPPER-RESISTANT CUPROPROTEIN COPI"/>
    <property type="match status" value="1"/>
</dbReference>
<sequence>MKKTFTILAFSLLPAFAIAAVDHSAHAMHGMQGHEMHGMQGHDMSTMTQATSAVGQPGDPANVSRTIEIIMDDNMRFTPSDIQVEAGETVRFFIKNVGQVPHEMVIGSIEELKAHAAEMLAAPGMEHEEPNMITLQPGKVGGLVWQFDQPGKVDFACLIPGHTEAGMVGKVEVI</sequence>
<keyword evidence="1" id="KW-0479">Metal-binding</keyword>
<dbReference type="InterPro" id="IPR050845">
    <property type="entry name" value="Cu-binding_ET"/>
</dbReference>
<dbReference type="CDD" id="cd04211">
    <property type="entry name" value="Cupredoxin_like_2"/>
    <property type="match status" value="1"/>
</dbReference>
<keyword evidence="3" id="KW-0732">Signal</keyword>
<dbReference type="Proteomes" id="UP000186904">
    <property type="component" value="Unassembled WGS sequence"/>
</dbReference>
<feature type="signal peptide" evidence="3">
    <location>
        <begin position="1"/>
        <end position="19"/>
    </location>
</feature>
<evidence type="ECO:0000313" key="5">
    <source>
        <dbReference type="EMBL" id="SER35723.1"/>
    </source>
</evidence>
<evidence type="ECO:0000256" key="3">
    <source>
        <dbReference type="SAM" id="SignalP"/>
    </source>
</evidence>
<dbReference type="AlphaFoldDB" id="A0A1H9NK06"/>
<accession>A0A1H9NK06</accession>
<dbReference type="InterPro" id="IPR008972">
    <property type="entry name" value="Cupredoxin"/>
</dbReference>
<feature type="domain" description="Blue (type 1) copper" evidence="4">
    <location>
        <begin position="72"/>
        <end position="173"/>
    </location>
</feature>
<dbReference type="GO" id="GO:0005507">
    <property type="term" value="F:copper ion binding"/>
    <property type="evidence" value="ECO:0007669"/>
    <property type="project" value="InterPro"/>
</dbReference>
<protein>
    <submittedName>
        <fullName evidence="5">Uncharacterized copper-binding protein, cupredoxin-like subfamily</fullName>
    </submittedName>
</protein>
<evidence type="ECO:0000259" key="4">
    <source>
        <dbReference type="Pfam" id="PF00127"/>
    </source>
</evidence>
<dbReference type="Pfam" id="PF00127">
    <property type="entry name" value="Copper-bind"/>
    <property type="match status" value="1"/>
</dbReference>
<reference evidence="7 8" key="1">
    <citation type="submission" date="2016-10" db="EMBL/GenBank/DDBJ databases">
        <authorList>
            <person name="de Groot N.N."/>
        </authorList>
    </citation>
    <scope>NUCLEOTIDE SEQUENCE [LARGE SCALE GENOMIC DNA]</scope>
    <source>
        <strain evidence="6 7">CGMCC 1.9095</strain>
        <strain evidence="5 8">DSM 22558</strain>
    </source>
</reference>
<dbReference type="SUPFAM" id="SSF49503">
    <property type="entry name" value="Cupredoxins"/>
    <property type="match status" value="1"/>
</dbReference>
<feature type="chain" id="PRO_5010950610" evidence="3">
    <location>
        <begin position="20"/>
        <end position="174"/>
    </location>
</feature>
<evidence type="ECO:0000313" key="6">
    <source>
        <dbReference type="EMBL" id="SFL80782.1"/>
    </source>
</evidence>